<dbReference type="InterPro" id="IPR002347">
    <property type="entry name" value="SDR_fam"/>
</dbReference>
<dbReference type="CDD" id="cd11731">
    <property type="entry name" value="Lin1944_like_SDR_c"/>
    <property type="match status" value="1"/>
</dbReference>
<organism evidence="3 4">
    <name type="scientific">Metabacillus endolithicus</name>
    <dbReference type="NCBI Taxonomy" id="1535204"/>
    <lineage>
        <taxon>Bacteria</taxon>
        <taxon>Bacillati</taxon>
        <taxon>Bacillota</taxon>
        <taxon>Bacilli</taxon>
        <taxon>Bacillales</taxon>
        <taxon>Bacillaceae</taxon>
        <taxon>Metabacillus</taxon>
    </lineage>
</organism>
<dbReference type="NCBIfam" id="NF005754">
    <property type="entry name" value="PRK07578.1"/>
    <property type="match status" value="1"/>
</dbReference>
<keyword evidence="4" id="KW-1185">Reference proteome</keyword>
<dbReference type="PANTHER" id="PTHR43477:SF1">
    <property type="entry name" value="DIHYDROANTICAPSIN 7-DEHYDROGENASE"/>
    <property type="match status" value="1"/>
</dbReference>
<sequence>MKIVLIGANGTIGRAVRQELEQHHEVVSAGRRESDIFVDITSPESIREMYLSVGEVDAVISATGETYFGPFKELTPQTNDLSINSKLKGQVNLVLIGQHFIKDGGSFTLTTGIIMEDPIIGGASAAMVGGAIKSFVESAAIELPRGIRINNVSPNVLVESMDKYGPYFQGFDPVPGSKVAKAYVKSVEGAQTGKTYRVY</sequence>
<reference evidence="4" key="1">
    <citation type="journal article" date="2019" name="Int. J. Syst. Evol. Microbiol.">
        <title>The Global Catalogue of Microorganisms (GCM) 10K type strain sequencing project: providing services to taxonomists for standard genome sequencing and annotation.</title>
        <authorList>
            <consortium name="The Broad Institute Genomics Platform"/>
            <consortium name="The Broad Institute Genome Sequencing Center for Infectious Disease"/>
            <person name="Wu L."/>
            <person name="Ma J."/>
        </authorList>
    </citation>
    <scope>NUCLEOTIDE SEQUENCE [LARGE SCALE GENOMIC DNA]</scope>
    <source>
        <strain evidence="4">CGMCC 1.15474</strain>
    </source>
</reference>
<dbReference type="SUPFAM" id="SSF51735">
    <property type="entry name" value="NAD(P)-binding Rossmann-fold domains"/>
    <property type="match status" value="1"/>
</dbReference>
<dbReference type="PRINTS" id="PR00081">
    <property type="entry name" value="GDHRDH"/>
</dbReference>
<dbReference type="Proteomes" id="UP001597318">
    <property type="component" value="Unassembled WGS sequence"/>
</dbReference>
<evidence type="ECO:0000313" key="4">
    <source>
        <dbReference type="Proteomes" id="UP001597318"/>
    </source>
</evidence>
<proteinExistence type="inferred from homology"/>
<evidence type="ECO:0000313" key="3">
    <source>
        <dbReference type="EMBL" id="MFD2214762.1"/>
    </source>
</evidence>
<keyword evidence="2" id="KW-0560">Oxidoreductase</keyword>
<comment type="similarity">
    <text evidence="1">Belongs to the short-chain dehydrogenases/reductases (SDR) family.</text>
</comment>
<dbReference type="InterPro" id="IPR051122">
    <property type="entry name" value="SDR_DHRS6-like"/>
</dbReference>
<gene>
    <name evidence="3" type="ORF">ACFSKK_13815</name>
</gene>
<dbReference type="InterPro" id="IPR036291">
    <property type="entry name" value="NAD(P)-bd_dom_sf"/>
</dbReference>
<accession>A0ABW5BX87</accession>
<protein>
    <submittedName>
        <fullName evidence="3">Short chain dehydrogenase</fullName>
    </submittedName>
</protein>
<dbReference type="EMBL" id="JBHUIK010000003">
    <property type="protein sequence ID" value="MFD2214762.1"/>
    <property type="molecule type" value="Genomic_DNA"/>
</dbReference>
<dbReference type="RefSeq" id="WP_247346177.1">
    <property type="nucleotide sequence ID" value="NZ_CP095550.1"/>
</dbReference>
<comment type="caution">
    <text evidence="3">The sequence shown here is derived from an EMBL/GenBank/DDBJ whole genome shotgun (WGS) entry which is preliminary data.</text>
</comment>
<dbReference type="PANTHER" id="PTHR43477">
    <property type="entry name" value="DIHYDROANTICAPSIN 7-DEHYDROGENASE"/>
    <property type="match status" value="1"/>
</dbReference>
<name>A0ABW5BX87_9BACI</name>
<evidence type="ECO:0000256" key="2">
    <source>
        <dbReference type="ARBA" id="ARBA00023002"/>
    </source>
</evidence>
<dbReference type="Gene3D" id="3.40.50.720">
    <property type="entry name" value="NAD(P)-binding Rossmann-like Domain"/>
    <property type="match status" value="1"/>
</dbReference>
<evidence type="ECO:0000256" key="1">
    <source>
        <dbReference type="ARBA" id="ARBA00006484"/>
    </source>
</evidence>
<dbReference type="Pfam" id="PF13561">
    <property type="entry name" value="adh_short_C2"/>
    <property type="match status" value="1"/>
</dbReference>